<accession>A0A9E9LDU3</accession>
<gene>
    <name evidence="1" type="ORF">NB646_01460</name>
</gene>
<organism evidence="1">
    <name type="scientific">Oxalobacter aliiformigenes</name>
    <dbReference type="NCBI Taxonomy" id="2946593"/>
    <lineage>
        <taxon>Bacteria</taxon>
        <taxon>Pseudomonadati</taxon>
        <taxon>Pseudomonadota</taxon>
        <taxon>Betaproteobacteria</taxon>
        <taxon>Burkholderiales</taxon>
        <taxon>Oxalobacteraceae</taxon>
        <taxon>Oxalobacter</taxon>
    </lineage>
</organism>
<evidence type="ECO:0000313" key="1">
    <source>
        <dbReference type="EMBL" id="WAV91463.1"/>
    </source>
</evidence>
<dbReference type="RefSeq" id="WP_269316061.1">
    <property type="nucleotide sequence ID" value="NZ_CP098251.1"/>
</dbReference>
<dbReference type="Proteomes" id="UP001164819">
    <property type="component" value="Chromosome"/>
</dbReference>
<proteinExistence type="predicted"/>
<dbReference type="EMBL" id="CP098251">
    <property type="protein sequence ID" value="WAV91463.1"/>
    <property type="molecule type" value="Genomic_DNA"/>
</dbReference>
<protein>
    <submittedName>
        <fullName evidence="1">Uncharacterized protein</fullName>
    </submittedName>
</protein>
<reference evidence="1" key="1">
    <citation type="journal article" date="2022" name="Front. Microbiol.">
        <title>New perspectives on an old grouping: The genomic and phenotypic variability of Oxalobacter formigenes and the implications for calcium oxalate stone prevention.</title>
        <authorList>
            <person name="Chmiel J.A."/>
            <person name="Carr C."/>
            <person name="Stuivenberg G.A."/>
            <person name="Venema R."/>
            <person name="Chanyi R.M."/>
            <person name="Al K.F."/>
            <person name="Giguere D."/>
            <person name="Say H."/>
            <person name="Akouris P.P."/>
            <person name="Dominguez Romero S.A."/>
            <person name="Kwong A."/>
            <person name="Tai V."/>
            <person name="Koval S.F."/>
            <person name="Razvi H."/>
            <person name="Bjazevic J."/>
            <person name="Burton J.P."/>
        </authorList>
    </citation>
    <scope>NUCLEOTIDE SEQUENCE</scope>
    <source>
        <strain evidence="1">OxK</strain>
    </source>
</reference>
<dbReference type="AlphaFoldDB" id="A0A9E9LDU3"/>
<sequence>MSSWDMFFDGQDSGLFSGASFGVDFSDFVVDIIAAVAGFPVFWTGF</sequence>
<name>A0A9E9LDU3_9BURK</name>